<gene>
    <name evidence="1" type="ORF">XYLVIOL_LOCUS8701</name>
</gene>
<proteinExistence type="predicted"/>
<keyword evidence="2" id="KW-1185">Reference proteome</keyword>
<comment type="caution">
    <text evidence="1">The sequence shown here is derived from an EMBL/GenBank/DDBJ whole genome shotgun (WGS) entry which is preliminary data.</text>
</comment>
<evidence type="ECO:0000313" key="1">
    <source>
        <dbReference type="EMBL" id="CAL7948171.1"/>
    </source>
</evidence>
<evidence type="ECO:0000313" key="2">
    <source>
        <dbReference type="Proteomes" id="UP001642520"/>
    </source>
</evidence>
<sequence>MTAIIDKSMVEGSAYLPSNGRNLDIPQQLLEINELLKSINTRLEDCALEWQAEISQKDLDEAFQHLLSCNKIFTEYFKNFIDLLQDETASDNKETRYTRNQFYDTTRNCKELNNNHTKSMQLLSLNHKHLNEERKIQDYINNISTVQNSFTDVLKAKLNFDTKFLGFEAVLHKATSTSTNIACFCQDCSNTVQSIHSKNRKLRNVTINQRNHTLTKTKRLTRLSKTLCKKRKNEKPSVVMADAGDQLFLETHDNFC</sequence>
<reference evidence="1 2" key="1">
    <citation type="submission" date="2024-08" db="EMBL/GenBank/DDBJ databases">
        <authorList>
            <person name="Will J Nash"/>
            <person name="Angela Man"/>
            <person name="Seanna McTaggart"/>
            <person name="Kendall Baker"/>
            <person name="Tom Barker"/>
            <person name="Leah Catchpole"/>
            <person name="Alex Durrant"/>
            <person name="Karim Gharbi"/>
            <person name="Naomi Irish"/>
            <person name="Gemy Kaithakottil"/>
            <person name="Debby Ku"/>
            <person name="Aaliyah Providence"/>
            <person name="Felix Shaw"/>
            <person name="David Swarbreck"/>
            <person name="Chris Watkins"/>
            <person name="Ann M. McCartney"/>
            <person name="Giulio Formenti"/>
            <person name="Alice Mouton"/>
            <person name="Noel Vella"/>
            <person name="Bjorn M von Reumont"/>
            <person name="Adriana Vella"/>
            <person name="Wilfried Haerty"/>
        </authorList>
    </citation>
    <scope>NUCLEOTIDE SEQUENCE [LARGE SCALE GENOMIC DNA]</scope>
</reference>
<dbReference type="Proteomes" id="UP001642520">
    <property type="component" value="Unassembled WGS sequence"/>
</dbReference>
<accession>A0ABP1P6D3</accession>
<protein>
    <submittedName>
        <fullName evidence="1">Uncharacterized protein</fullName>
    </submittedName>
</protein>
<organism evidence="1 2">
    <name type="scientific">Xylocopa violacea</name>
    <name type="common">Violet carpenter bee</name>
    <name type="synonym">Apis violacea</name>
    <dbReference type="NCBI Taxonomy" id="135666"/>
    <lineage>
        <taxon>Eukaryota</taxon>
        <taxon>Metazoa</taxon>
        <taxon>Ecdysozoa</taxon>
        <taxon>Arthropoda</taxon>
        <taxon>Hexapoda</taxon>
        <taxon>Insecta</taxon>
        <taxon>Pterygota</taxon>
        <taxon>Neoptera</taxon>
        <taxon>Endopterygota</taxon>
        <taxon>Hymenoptera</taxon>
        <taxon>Apocrita</taxon>
        <taxon>Aculeata</taxon>
        <taxon>Apoidea</taxon>
        <taxon>Anthophila</taxon>
        <taxon>Apidae</taxon>
        <taxon>Xylocopa</taxon>
        <taxon>Xylocopa</taxon>
    </lineage>
</organism>
<name>A0ABP1P6D3_XYLVO</name>
<dbReference type="EMBL" id="CAXAJV020001299">
    <property type="protein sequence ID" value="CAL7948171.1"/>
    <property type="molecule type" value="Genomic_DNA"/>
</dbReference>